<proteinExistence type="predicted"/>
<dbReference type="KEGG" id="scas:SACC_19510"/>
<dbReference type="EMBL" id="AP025226">
    <property type="protein sequence ID" value="BDB98934.1"/>
    <property type="molecule type" value="Genomic_DNA"/>
</dbReference>
<name>A0AAQ4CT03_9CREN</name>
<sequence length="299" mass="32650">MRKSLLALLTLSLALLILAMPTSAISASQLGAQQISFTYNSYAWAGVAYSDTYSTIFGTGYNPIISALEFITYSNLSLRYAGYTNPNAVSIWIAFSPYGVGPNAATKIGTNFLQAGYTILINSNNEIQIQYFAVGFENGNLFYININNVPAGQISQLGVNLYYESGGTVEVGFNVIYKNGTNWHTVFYVEWPWSNAPYSALTIVEAPINANTNIRYELPFISGGMIYFSFGYTSNGNGYYGPGNPAPGTSIWAGVFNLDQSSNDNLAYASISNGWANGAGWDYLYQFFYTQSNTVSYGL</sequence>
<accession>A0AAQ4CT03</accession>
<evidence type="ECO:0000313" key="1">
    <source>
        <dbReference type="EMBL" id="BDB98934.1"/>
    </source>
</evidence>
<keyword evidence="2" id="KW-1185">Reference proteome</keyword>
<dbReference type="GeneID" id="68866681"/>
<reference evidence="1 2" key="1">
    <citation type="journal article" date="2022" name="Microbiol. Resour. Announc.">
        <title>Complete Genome Sequence of the Hyperthermophilic and Acidophilic Archaeon Saccharolobus caldissimus Strain HS-3T.</title>
        <authorList>
            <person name="Sakai H.D."/>
            <person name="Kurosawa N."/>
        </authorList>
    </citation>
    <scope>NUCLEOTIDE SEQUENCE [LARGE SCALE GENOMIC DNA]</scope>
    <source>
        <strain evidence="1 2">JCM32116</strain>
    </source>
</reference>
<dbReference type="AlphaFoldDB" id="A0AAQ4CT03"/>
<dbReference type="RefSeq" id="WP_229569293.1">
    <property type="nucleotide sequence ID" value="NZ_AP025226.1"/>
</dbReference>
<evidence type="ECO:0000313" key="2">
    <source>
        <dbReference type="Proteomes" id="UP001319921"/>
    </source>
</evidence>
<organism evidence="1 2">
    <name type="scientific">Saccharolobus caldissimus</name>
    <dbReference type="NCBI Taxonomy" id="1702097"/>
    <lineage>
        <taxon>Archaea</taxon>
        <taxon>Thermoproteota</taxon>
        <taxon>Thermoprotei</taxon>
        <taxon>Sulfolobales</taxon>
        <taxon>Sulfolobaceae</taxon>
        <taxon>Saccharolobus</taxon>
    </lineage>
</organism>
<gene>
    <name evidence="1" type="ORF">SACC_19510</name>
</gene>
<dbReference type="Proteomes" id="UP001319921">
    <property type="component" value="Chromosome"/>
</dbReference>
<protein>
    <submittedName>
        <fullName evidence="1">Uncharacterized protein</fullName>
    </submittedName>
</protein>